<dbReference type="Proteomes" id="UP000035579">
    <property type="component" value="Chromosome"/>
</dbReference>
<dbReference type="Proteomes" id="UP000256345">
    <property type="component" value="Unassembled WGS sequence"/>
</dbReference>
<dbReference type="RefSeq" id="WP_047859777.1">
    <property type="nucleotide sequence ID" value="NZ_CP011509.1"/>
</dbReference>
<keyword evidence="5" id="KW-1185">Reference proteome</keyword>
<dbReference type="EMBL" id="CP011509">
    <property type="protein sequence ID" value="AKJ06503.1"/>
    <property type="molecule type" value="Genomic_DNA"/>
</dbReference>
<evidence type="ECO:0008006" key="6">
    <source>
        <dbReference type="Google" id="ProtNLM"/>
    </source>
</evidence>
<accession>A0AAC8QFM4</accession>
<evidence type="ECO:0000313" key="5">
    <source>
        <dbReference type="Proteomes" id="UP000256345"/>
    </source>
</evidence>
<reference evidence="2 4" key="1">
    <citation type="submission" date="2015-05" db="EMBL/GenBank/DDBJ databases">
        <title>Genome assembly of Archangium gephyra DSM 2261.</title>
        <authorList>
            <person name="Sharma G."/>
            <person name="Subramanian S."/>
        </authorList>
    </citation>
    <scope>NUCLEOTIDE SEQUENCE [LARGE SCALE GENOMIC DNA]</scope>
    <source>
        <strain evidence="2 4">DSM 2261</strain>
    </source>
</reference>
<organism evidence="2 4">
    <name type="scientific">Archangium gephyra</name>
    <dbReference type="NCBI Taxonomy" id="48"/>
    <lineage>
        <taxon>Bacteria</taxon>
        <taxon>Pseudomonadati</taxon>
        <taxon>Myxococcota</taxon>
        <taxon>Myxococcia</taxon>
        <taxon>Myxococcales</taxon>
        <taxon>Cystobacterineae</taxon>
        <taxon>Archangiaceae</taxon>
        <taxon>Archangium</taxon>
    </lineage>
</organism>
<evidence type="ECO:0000256" key="1">
    <source>
        <dbReference type="SAM" id="SignalP"/>
    </source>
</evidence>
<keyword evidence="1" id="KW-0732">Signal</keyword>
<protein>
    <recommendedName>
        <fullName evidence="6">Hemolysin D</fullName>
    </recommendedName>
</protein>
<gene>
    <name evidence="2" type="ORF">AA314_08129</name>
    <name evidence="3" type="ORF">ATI61_105512</name>
</gene>
<name>A0AAC8QFM4_9BACT</name>
<dbReference type="AlphaFoldDB" id="A0AAC8QFM4"/>
<reference evidence="3 5" key="2">
    <citation type="submission" date="2018-08" db="EMBL/GenBank/DDBJ databases">
        <title>Genomic Encyclopedia of Archaeal and Bacterial Type Strains, Phase II (KMG-II): from individual species to whole genera.</title>
        <authorList>
            <person name="Goeker M."/>
        </authorList>
    </citation>
    <scope>NUCLEOTIDE SEQUENCE [LARGE SCALE GENOMIC DNA]</scope>
    <source>
        <strain evidence="3 5">DSM 2261</strain>
    </source>
</reference>
<evidence type="ECO:0000313" key="3">
    <source>
        <dbReference type="EMBL" id="REG32184.1"/>
    </source>
</evidence>
<proteinExistence type="predicted"/>
<evidence type="ECO:0000313" key="4">
    <source>
        <dbReference type="Proteomes" id="UP000035579"/>
    </source>
</evidence>
<evidence type="ECO:0000313" key="2">
    <source>
        <dbReference type="EMBL" id="AKJ06503.1"/>
    </source>
</evidence>
<dbReference type="EMBL" id="QUMU01000005">
    <property type="protein sequence ID" value="REG32184.1"/>
    <property type="molecule type" value="Genomic_DNA"/>
</dbReference>
<sequence length="590" mass="65003">MDKHRFAPIRFALVGLAAALSLPLTARAFTQSGVSFGGLGNSIPMGHEWLTRRAAIELLLGTDPKVPKDPKDPRLTWKGDSKLSKGLAKNLDISDAGSKAEVKRIKSQKNGENRYASTYEFVFDAILGERWVDITGMNVAAAMSGSHNCFDAVAQEPAELQYDHFMRRYDDVGGKGGVDAAKEAQQRFIDYFVAAATAPTTSMLSWDGGGSTTLYTVDRNYFLLGRAAHLLQDSFSLEHVVRTPDDNYSKVRQVKSYLCADGAEQHSHAKPNDYTNGDVIWNMTASWKPGWSTYLPSAMRVNALVAMEASKDLWAAFIRTMGTPASGRADKAKKEAQTLVDNWMHFDESEMSSWYDNVDNQGPTWIRGANDSSLQGQTQSACMLALNVPQKTPAERNEWLEGEQAICLYNIEATPGYDDLWDASTNMPYNWQWKLGNFASDWLPVPSGWKPSPHPADSGVRVQILAAAKTTKGIYVKSLAANQYVKLGNNAPLELIVVGNWKDPNQGAYLRATNAPTLFLSYTAGSSGQVKLWNGTTDSQYVIEDAPSGKAIQNTHWKQYMWYADDGTVHVTKDGDKSKPSAQWSIPGLP</sequence>
<feature type="chain" id="PRO_5042248370" description="Hemolysin D" evidence="1">
    <location>
        <begin position="29"/>
        <end position="590"/>
    </location>
</feature>
<feature type="signal peptide" evidence="1">
    <location>
        <begin position="1"/>
        <end position="28"/>
    </location>
</feature>
<dbReference type="KEGG" id="age:AA314_08129"/>